<reference evidence="1" key="1">
    <citation type="submission" date="2020-05" db="UniProtKB">
        <authorList>
            <consortium name="EnsemblMetazoa"/>
        </authorList>
    </citation>
    <scope>IDENTIFICATION</scope>
    <source>
        <strain evidence="1">FUMOZ</strain>
    </source>
</reference>
<accession>A0A4Y0BHS6</accession>
<sequence>MKDYRTARHTTTRNEDHCVPVARNQSPAGALRQCLRNSTRSISFAPSA</sequence>
<evidence type="ECO:0000313" key="1">
    <source>
        <dbReference type="EnsemblMetazoa" id="AFUN019734-PA"/>
    </source>
</evidence>
<name>A0A4Y0BHS6_ANOFN</name>
<proteinExistence type="predicted"/>
<dbReference type="VEuPathDB" id="VectorBase:AFUN019734"/>
<dbReference type="AlphaFoldDB" id="A0A4Y0BHS6"/>
<organism evidence="1">
    <name type="scientific">Anopheles funestus</name>
    <name type="common">African malaria mosquito</name>
    <dbReference type="NCBI Taxonomy" id="62324"/>
    <lineage>
        <taxon>Eukaryota</taxon>
        <taxon>Metazoa</taxon>
        <taxon>Ecdysozoa</taxon>
        <taxon>Arthropoda</taxon>
        <taxon>Hexapoda</taxon>
        <taxon>Insecta</taxon>
        <taxon>Pterygota</taxon>
        <taxon>Neoptera</taxon>
        <taxon>Endopterygota</taxon>
        <taxon>Diptera</taxon>
        <taxon>Nematocera</taxon>
        <taxon>Culicoidea</taxon>
        <taxon>Culicidae</taxon>
        <taxon>Anophelinae</taxon>
        <taxon>Anopheles</taxon>
    </lineage>
</organism>
<protein>
    <submittedName>
        <fullName evidence="1">Uncharacterized protein</fullName>
    </submittedName>
</protein>
<dbReference type="EnsemblMetazoa" id="AFUN019734-RA">
    <property type="protein sequence ID" value="AFUN019734-PA"/>
    <property type="gene ID" value="AFUN019734"/>
</dbReference>